<feature type="compositionally biased region" description="Basic and acidic residues" evidence="1">
    <location>
        <begin position="605"/>
        <end position="625"/>
    </location>
</feature>
<sequence length="876" mass="99787">MELPVARKQDRRSYFSEEDPYKDCAIWFDVRPTKFESTTFFVCYTVFFAKKSNELGWWITEFFEKKKLQKKMKLLGISASPQKDNAGSMDLVTLFVVNQISAKKENSIVPKKAVLVDINKGAERPVGQHALELPMSPCAPSRLCLEESQPHHSIQDYGLGRKKKHFSKGVNLKYRQLSPVMESKFSDCSNIDYQCRVTDNFSPYTSSASCSSLLKYPTKENLQTNHPWESFCDEKEQTQFMPFSHPRGNSTAAFWMPVSNGTQQTHQQQSTLQFGSTLEKPKVILQKKHMDHSSFLNTHGDTVVSSETGQEVTSSGIQREYIKYHKTVLEDRNNKSSNFLNIETQQSQSFYCKNDKKNRNEKSRVNKFSSNAGVLSQVKDTIRKDSVAECKDKFQDRKLKMIFTDPEQVFFTRSRRSDEANENILQMKESPCSLKEKKEKAIGSENYKQKINFERSTQLDSRISRRDVAETRCSSSEFFLLEVRSMTILLNYSFLSNESPTYSPRESCFSTNSDSDEHGQNLQREGQDECNIQEAYVFSDSFLSSESPTYSPRESCFSRDSDEDGQNMQREGQDECNIQEAYSKAIPATAFSTKSDQLKTNSRANETDDLHTHEKKSSSRIRNNEDQDQFVPLQVKCRLQSSSNDQIRNVGTQTDIVLIFSGKSDIATQCNLVNDNVFVSEQNHNNDKPNVTTRRQTSPINNTSEPRNSSVGPKKHSETDYLCINNFTAGGKQNNSSSRLKSKKNFESKSETNTGNCVNFDCGIPTRPRNSKTKEHLDSQKMSLFVGNDETKNVSCIQTVPRGLDGDTSNLEGNVNEPGLNSQHFYGENLTADYDRTTNGKLTEQIQPETKVKRNSEETKTLHEIADILLMLGHKK</sequence>
<feature type="region of interest" description="Disordered" evidence="1">
    <location>
        <begin position="681"/>
        <end position="716"/>
    </location>
</feature>
<evidence type="ECO:0000313" key="3">
    <source>
        <dbReference type="Proteomes" id="UP001369086"/>
    </source>
</evidence>
<feature type="region of interest" description="Disordered" evidence="1">
    <location>
        <begin position="593"/>
        <end position="629"/>
    </location>
</feature>
<feature type="region of interest" description="Disordered" evidence="1">
    <location>
        <begin position="498"/>
        <end position="526"/>
    </location>
</feature>
<feature type="region of interest" description="Disordered" evidence="1">
    <location>
        <begin position="733"/>
        <end position="752"/>
    </location>
</feature>
<evidence type="ECO:0008006" key="4">
    <source>
        <dbReference type="Google" id="ProtNLM"/>
    </source>
</evidence>
<dbReference type="PANTHER" id="PTHR35158:SF1">
    <property type="entry name" value="CDNA SEQUENCE CN725425"/>
    <property type="match status" value="1"/>
</dbReference>
<feature type="region of interest" description="Disordered" evidence="1">
    <location>
        <begin position="757"/>
        <end position="776"/>
    </location>
</feature>
<dbReference type="EMBL" id="JAHFZB010000007">
    <property type="protein sequence ID" value="KAK6488036.1"/>
    <property type="molecule type" value="Genomic_DNA"/>
</dbReference>
<dbReference type="InterPro" id="IPR027883">
    <property type="entry name" value="Redic1-like"/>
</dbReference>
<evidence type="ECO:0000313" key="2">
    <source>
        <dbReference type="EMBL" id="KAK6488036.1"/>
    </source>
</evidence>
<proteinExistence type="predicted"/>
<comment type="caution">
    <text evidence="2">The sequence shown here is derived from an EMBL/GenBank/DDBJ whole genome shotgun (WGS) entry which is preliminary data.</text>
</comment>
<evidence type="ECO:0000256" key="1">
    <source>
        <dbReference type="SAM" id="MobiDB-lite"/>
    </source>
</evidence>
<keyword evidence="3" id="KW-1185">Reference proteome</keyword>
<feature type="compositionally biased region" description="Polar residues" evidence="1">
    <location>
        <begin position="593"/>
        <end position="604"/>
    </location>
</feature>
<reference evidence="2 3" key="1">
    <citation type="submission" date="2021-05" db="EMBL/GenBank/DDBJ databases">
        <authorList>
            <person name="Zahm M."/>
            <person name="Klopp C."/>
            <person name="Cabau C."/>
            <person name="Kuhl H."/>
            <person name="Suciu R."/>
            <person name="Ciorpac M."/>
            <person name="Holostenco D."/>
            <person name="Gessner J."/>
            <person name="Wuertz S."/>
            <person name="Hohne C."/>
            <person name="Stock M."/>
            <person name="Gislard M."/>
            <person name="Lluch J."/>
            <person name="Milhes M."/>
            <person name="Lampietro C."/>
            <person name="Lopez Roques C."/>
            <person name="Donnadieu C."/>
            <person name="Du K."/>
            <person name="Schartl M."/>
            <person name="Guiguen Y."/>
        </authorList>
    </citation>
    <scope>NUCLEOTIDE SEQUENCE [LARGE SCALE GENOMIC DNA]</scope>
    <source>
        <strain evidence="2">Hh-F2</strain>
        <tissue evidence="2">Blood</tissue>
    </source>
</reference>
<feature type="compositionally biased region" description="Polar residues" evidence="1">
    <location>
        <begin position="498"/>
        <end position="513"/>
    </location>
</feature>
<organism evidence="2 3">
    <name type="scientific">Huso huso</name>
    <name type="common">Beluga</name>
    <name type="synonym">Acipenser huso</name>
    <dbReference type="NCBI Taxonomy" id="61971"/>
    <lineage>
        <taxon>Eukaryota</taxon>
        <taxon>Metazoa</taxon>
        <taxon>Chordata</taxon>
        <taxon>Craniata</taxon>
        <taxon>Vertebrata</taxon>
        <taxon>Euteleostomi</taxon>
        <taxon>Actinopterygii</taxon>
        <taxon>Chondrostei</taxon>
        <taxon>Acipenseriformes</taxon>
        <taxon>Acipenseridae</taxon>
        <taxon>Huso</taxon>
    </lineage>
</organism>
<name>A0ABR0ZTA6_HUSHU</name>
<gene>
    <name evidence="2" type="ORF">HHUSO_G9379</name>
</gene>
<accession>A0ABR0ZTA6</accession>
<dbReference type="PANTHER" id="PTHR35158">
    <property type="entry name" value="CDNA SEQUENCE CN725425"/>
    <property type="match status" value="1"/>
</dbReference>
<feature type="region of interest" description="Disordered" evidence="1">
    <location>
        <begin position="543"/>
        <end position="574"/>
    </location>
</feature>
<feature type="compositionally biased region" description="Polar residues" evidence="1">
    <location>
        <begin position="681"/>
        <end position="711"/>
    </location>
</feature>
<dbReference type="Proteomes" id="UP001369086">
    <property type="component" value="Unassembled WGS sequence"/>
</dbReference>
<protein>
    <recommendedName>
        <fullName evidence="4">Exophilin 5</fullName>
    </recommendedName>
</protein>
<feature type="compositionally biased region" description="Polar residues" evidence="1">
    <location>
        <begin position="543"/>
        <end position="552"/>
    </location>
</feature>